<evidence type="ECO:0000256" key="1">
    <source>
        <dbReference type="SAM" id="Phobius"/>
    </source>
</evidence>
<evidence type="ECO:0000313" key="2">
    <source>
        <dbReference type="EMBL" id="QBO66549.1"/>
    </source>
</evidence>
<accession>A0A5J6A3I5</accession>
<dbReference type="EMBL" id="MH807200">
    <property type="protein sequence ID" value="QBO66549.1"/>
    <property type="molecule type" value="Genomic_DNA"/>
</dbReference>
<sequence>MSFHMCWISCLDSTDWTLLGPSQPLGTSGLLYILYILGFRFMGMLVQALAFVTRTMGPAARLEYGLSKLRRRRTFEAGVEMMISAGRLYIIPSANNWN</sequence>
<protein>
    <submittedName>
        <fullName evidence="2">AC5</fullName>
    </submittedName>
</protein>
<reference evidence="2" key="1">
    <citation type="submission" date="2018-08" db="EMBL/GenBank/DDBJ databases">
        <title>Papaya leaf curl disease complex.</title>
        <authorList>
            <person name="Varun P."/>
            <person name="Saxena S."/>
        </authorList>
    </citation>
    <scope>NUCLEOTIDE SEQUENCE</scope>
    <source>
        <strain evidence="2">PSB-47</strain>
    </source>
</reference>
<name>A0A5J6A3I5_9GEMI</name>
<keyword evidence="1" id="KW-0472">Membrane</keyword>
<keyword evidence="1" id="KW-1133">Transmembrane helix</keyword>
<gene>
    <name evidence="2" type="primary">AC5</name>
</gene>
<keyword evidence="1" id="KW-0812">Transmembrane</keyword>
<proteinExistence type="predicted"/>
<feature type="transmembrane region" description="Helical" evidence="1">
    <location>
        <begin position="29"/>
        <end position="52"/>
    </location>
</feature>
<organism evidence="2">
    <name type="scientific">Papaya leaf crumple virus</name>
    <dbReference type="NCBI Taxonomy" id="928315"/>
    <lineage>
        <taxon>Viruses</taxon>
        <taxon>Monodnaviria</taxon>
        <taxon>Shotokuvirae</taxon>
        <taxon>Cressdnaviricota</taxon>
        <taxon>Repensiviricetes</taxon>
        <taxon>Geplafuvirales</taxon>
        <taxon>Geminiviridae</taxon>
        <taxon>Begomovirus</taxon>
        <taxon>Begomovirus papayae</taxon>
    </lineage>
</organism>